<evidence type="ECO:0000313" key="2">
    <source>
        <dbReference type="Proteomes" id="UP000821845"/>
    </source>
</evidence>
<dbReference type="EMBL" id="CM023490">
    <property type="protein sequence ID" value="KAH6942273.1"/>
    <property type="molecule type" value="Genomic_DNA"/>
</dbReference>
<protein>
    <submittedName>
        <fullName evidence="1">Uncharacterized protein</fullName>
    </submittedName>
</protein>
<accession>A0ACB7T818</accession>
<evidence type="ECO:0000313" key="1">
    <source>
        <dbReference type="EMBL" id="KAH6942273.1"/>
    </source>
</evidence>
<gene>
    <name evidence="1" type="ORF">HPB50_002674</name>
</gene>
<dbReference type="Proteomes" id="UP000821845">
    <property type="component" value="Chromosome 10"/>
</dbReference>
<comment type="caution">
    <text evidence="1">The sequence shown here is derived from an EMBL/GenBank/DDBJ whole genome shotgun (WGS) entry which is preliminary data.</text>
</comment>
<organism evidence="1 2">
    <name type="scientific">Hyalomma asiaticum</name>
    <name type="common">Tick</name>
    <dbReference type="NCBI Taxonomy" id="266040"/>
    <lineage>
        <taxon>Eukaryota</taxon>
        <taxon>Metazoa</taxon>
        <taxon>Ecdysozoa</taxon>
        <taxon>Arthropoda</taxon>
        <taxon>Chelicerata</taxon>
        <taxon>Arachnida</taxon>
        <taxon>Acari</taxon>
        <taxon>Parasitiformes</taxon>
        <taxon>Ixodida</taxon>
        <taxon>Ixodoidea</taxon>
        <taxon>Ixodidae</taxon>
        <taxon>Hyalomminae</taxon>
        <taxon>Hyalomma</taxon>
    </lineage>
</organism>
<name>A0ACB7T818_HYAAI</name>
<keyword evidence="2" id="KW-1185">Reference proteome</keyword>
<reference evidence="1" key="1">
    <citation type="submission" date="2020-05" db="EMBL/GenBank/DDBJ databases">
        <title>Large-scale comparative analyses of tick genomes elucidate their genetic diversity and vector capacities.</title>
        <authorList>
            <person name="Jia N."/>
            <person name="Wang J."/>
            <person name="Shi W."/>
            <person name="Du L."/>
            <person name="Sun Y."/>
            <person name="Zhan W."/>
            <person name="Jiang J."/>
            <person name="Wang Q."/>
            <person name="Zhang B."/>
            <person name="Ji P."/>
            <person name="Sakyi L.B."/>
            <person name="Cui X."/>
            <person name="Yuan T."/>
            <person name="Jiang B."/>
            <person name="Yang W."/>
            <person name="Lam T.T.-Y."/>
            <person name="Chang Q."/>
            <person name="Ding S."/>
            <person name="Wang X."/>
            <person name="Zhu J."/>
            <person name="Ruan X."/>
            <person name="Zhao L."/>
            <person name="Wei J."/>
            <person name="Que T."/>
            <person name="Du C."/>
            <person name="Cheng J."/>
            <person name="Dai P."/>
            <person name="Han X."/>
            <person name="Huang E."/>
            <person name="Gao Y."/>
            <person name="Liu J."/>
            <person name="Shao H."/>
            <person name="Ye R."/>
            <person name="Li L."/>
            <person name="Wei W."/>
            <person name="Wang X."/>
            <person name="Wang C."/>
            <person name="Yang T."/>
            <person name="Huo Q."/>
            <person name="Li W."/>
            <person name="Guo W."/>
            <person name="Chen H."/>
            <person name="Zhou L."/>
            <person name="Ni X."/>
            <person name="Tian J."/>
            <person name="Zhou Y."/>
            <person name="Sheng Y."/>
            <person name="Liu T."/>
            <person name="Pan Y."/>
            <person name="Xia L."/>
            <person name="Li J."/>
            <person name="Zhao F."/>
            <person name="Cao W."/>
        </authorList>
    </citation>
    <scope>NUCLEOTIDE SEQUENCE</scope>
    <source>
        <strain evidence="1">Hyas-2018</strain>
    </source>
</reference>
<sequence length="217" mass="24419">MSTVAAAKLHKRRKSRSKSSFFCRTSSGPGIPASSNTQANLPELIVKNTGGSWERCEASEVVPGEEGVGLNRKPELKCLTDLDPVFVVNKVRGAMQESSIAVQGDRSAGRHTEMRVKEAKEVTRESGSPSRKMDLFEDLHLLSQVLQVLEGTAAILDRHVLLSMLHEDLQSFVDHQQDADDERQRVRTSVDQRRLPMHQVQRQRALRCAISYWWTSR</sequence>
<proteinExistence type="predicted"/>